<reference evidence="2 3" key="1">
    <citation type="submission" date="2019-03" db="EMBL/GenBank/DDBJ databases">
        <title>Genomic Encyclopedia of Type Strains, Phase IV (KMG-IV): sequencing the most valuable type-strain genomes for metagenomic binning, comparative biology and taxonomic classification.</title>
        <authorList>
            <person name="Goeker M."/>
        </authorList>
    </citation>
    <scope>NUCLEOTIDE SEQUENCE [LARGE SCALE GENOMIC DNA]</scope>
    <source>
        <strain evidence="2 3">DSM 24455</strain>
    </source>
</reference>
<accession>A0A4V3ERW2</accession>
<comment type="caution">
    <text evidence="2">The sequence shown here is derived from an EMBL/GenBank/DDBJ whole genome shotgun (WGS) entry which is preliminary data.</text>
</comment>
<dbReference type="PANTHER" id="PTHR12697">
    <property type="entry name" value="PBS LYASE HEAT-LIKE PROTEIN"/>
    <property type="match status" value="1"/>
</dbReference>
<dbReference type="RefSeq" id="WP_133629327.1">
    <property type="nucleotide sequence ID" value="NZ_SOAZ01000034.1"/>
</dbReference>
<dbReference type="AlphaFoldDB" id="A0A4V3ERW2"/>
<dbReference type="PANTHER" id="PTHR12697:SF5">
    <property type="entry name" value="DEOXYHYPUSINE HYDROXYLASE"/>
    <property type="match status" value="1"/>
</dbReference>
<protein>
    <submittedName>
        <fullName evidence="2">Helix-turn-helix protein</fullName>
    </submittedName>
</protein>
<evidence type="ECO:0000313" key="3">
    <source>
        <dbReference type="Proteomes" id="UP000295325"/>
    </source>
</evidence>
<dbReference type="OrthoDB" id="1706421at2"/>
<proteinExistence type="predicted"/>
<organism evidence="2 3">
    <name type="scientific">Fonticella tunisiensis</name>
    <dbReference type="NCBI Taxonomy" id="1096341"/>
    <lineage>
        <taxon>Bacteria</taxon>
        <taxon>Bacillati</taxon>
        <taxon>Bacillota</taxon>
        <taxon>Clostridia</taxon>
        <taxon>Eubacteriales</taxon>
        <taxon>Clostridiaceae</taxon>
        <taxon>Fonticella</taxon>
    </lineage>
</organism>
<dbReference type="InterPro" id="IPR016024">
    <property type="entry name" value="ARM-type_fold"/>
</dbReference>
<keyword evidence="3" id="KW-1185">Reference proteome</keyword>
<dbReference type="InterPro" id="IPR004155">
    <property type="entry name" value="PBS_lyase_HEAT"/>
</dbReference>
<dbReference type="SMART" id="SM00567">
    <property type="entry name" value="EZ_HEAT"/>
    <property type="match status" value="2"/>
</dbReference>
<dbReference type="Pfam" id="PF13646">
    <property type="entry name" value="HEAT_2"/>
    <property type="match status" value="1"/>
</dbReference>
<dbReference type="InterPro" id="IPR029491">
    <property type="entry name" value="Helicase_HTH"/>
</dbReference>
<dbReference type="GO" id="GO:0016491">
    <property type="term" value="F:oxidoreductase activity"/>
    <property type="evidence" value="ECO:0007669"/>
    <property type="project" value="TreeGrafter"/>
</dbReference>
<sequence>MKNISWENIDNLEDIEITYLLYIEGKDIKTISRIRNIDKNEIERHIIQAKIKYRAYEGNSDTADIVRKLMRYSREERINILKNMPQHERKKLEEYAVSRLFESSKDECLFYIWLLGELRSRDGVNSLMAFLKSRDGNIKRMCCSALGKIGDLRAEDELIKALRDSRPQVREYTVKALGRIGSLKALEHLKGIVEDSEEKEYVKRAAETAIQEIEAKVSLRLNV</sequence>
<dbReference type="Gene3D" id="1.25.10.10">
    <property type="entry name" value="Leucine-rich Repeat Variant"/>
    <property type="match status" value="1"/>
</dbReference>
<dbReference type="Proteomes" id="UP000295325">
    <property type="component" value="Unassembled WGS sequence"/>
</dbReference>
<dbReference type="Pfam" id="PF14493">
    <property type="entry name" value="HTH_40"/>
    <property type="match status" value="1"/>
</dbReference>
<evidence type="ECO:0000259" key="1">
    <source>
        <dbReference type="Pfam" id="PF14493"/>
    </source>
</evidence>
<evidence type="ECO:0000313" key="2">
    <source>
        <dbReference type="EMBL" id="TDT47633.1"/>
    </source>
</evidence>
<dbReference type="InterPro" id="IPR011989">
    <property type="entry name" value="ARM-like"/>
</dbReference>
<dbReference type="SUPFAM" id="SSF48371">
    <property type="entry name" value="ARM repeat"/>
    <property type="match status" value="1"/>
</dbReference>
<gene>
    <name evidence="2" type="ORF">EDD71_13419</name>
</gene>
<name>A0A4V3ERW2_9CLOT</name>
<dbReference type="EMBL" id="SOAZ01000034">
    <property type="protein sequence ID" value="TDT47633.1"/>
    <property type="molecule type" value="Genomic_DNA"/>
</dbReference>
<feature type="domain" description="Helicase Helix-turn-helix" evidence="1">
    <location>
        <begin position="16"/>
        <end position="93"/>
    </location>
</feature>